<sequence length="193" mass="21875">MAKKEQEEKQEQVEANTGQENEYADTATSDNPEICFSPQDVNQFLTALNEKSRLLDEMTDRYKRLQADFDNFRRRTRQEKEELSIVVAERIICELLPVVDNFERATASSTTDLNTLTTGVQMIFRQLNNSLCQLGVEPVNAVGNMFNPAEHEAVMRVEADDQPDGMVIEELQKGYKVNGRVIRPSMVKVAGNS</sequence>
<dbReference type="SUPFAM" id="SSF51064">
    <property type="entry name" value="Head domain of nucleotide exchange factor GrpE"/>
    <property type="match status" value="1"/>
</dbReference>
<dbReference type="GO" id="GO:0000774">
    <property type="term" value="F:adenyl-nucleotide exchange factor activity"/>
    <property type="evidence" value="ECO:0007669"/>
    <property type="project" value="InterPro"/>
</dbReference>
<reference evidence="15 16" key="1">
    <citation type="submission" date="2017-04" db="EMBL/GenBank/DDBJ databases">
        <authorList>
            <person name="Afonso C.L."/>
            <person name="Miller P.J."/>
            <person name="Scott M.A."/>
            <person name="Spackman E."/>
            <person name="Goraichik I."/>
            <person name="Dimitrov K.M."/>
            <person name="Suarez D.L."/>
            <person name="Swayne D.E."/>
        </authorList>
    </citation>
    <scope>NUCLEOTIDE SEQUENCE [LARGE SCALE GENOMIC DNA]</scope>
    <source>
        <strain evidence="15 16">DSM 5090</strain>
    </source>
</reference>
<dbReference type="NCBIfam" id="NF010738">
    <property type="entry name" value="PRK14140.1"/>
    <property type="match status" value="1"/>
</dbReference>
<accession>A0A1W2D9N1</accession>
<evidence type="ECO:0000256" key="10">
    <source>
        <dbReference type="HAMAP-Rule" id="MF_01151"/>
    </source>
</evidence>
<feature type="coiled-coil region" evidence="13">
    <location>
        <begin position="48"/>
        <end position="82"/>
    </location>
</feature>
<keyword evidence="6 10" id="KW-0143">Chaperone</keyword>
<gene>
    <name evidence="10" type="primary">grpE</name>
    <name evidence="15" type="ORF">SAMN04488500_11438</name>
</gene>
<dbReference type="PANTHER" id="PTHR21237:SF23">
    <property type="entry name" value="GRPE PROTEIN HOMOLOG, MITOCHONDRIAL"/>
    <property type="match status" value="1"/>
</dbReference>
<dbReference type="EMBL" id="FWXI01000014">
    <property type="protein sequence ID" value="SMC93698.1"/>
    <property type="molecule type" value="Genomic_DNA"/>
</dbReference>
<protein>
    <recommendedName>
        <fullName evidence="8 10">Protein GrpE</fullName>
    </recommendedName>
    <alternativeName>
        <fullName evidence="9 10">HSP-70 cofactor</fullName>
    </alternativeName>
</protein>
<dbReference type="SUPFAM" id="SSF58014">
    <property type="entry name" value="Coiled-coil domain of nucleotide exchange factor GrpE"/>
    <property type="match status" value="1"/>
</dbReference>
<feature type="compositionally biased region" description="Basic and acidic residues" evidence="14">
    <location>
        <begin position="1"/>
        <end position="12"/>
    </location>
</feature>
<keyword evidence="13" id="KW-0175">Coiled coil</keyword>
<evidence type="ECO:0000256" key="12">
    <source>
        <dbReference type="RuleBase" id="RU004478"/>
    </source>
</evidence>
<feature type="compositionally biased region" description="Polar residues" evidence="14">
    <location>
        <begin position="13"/>
        <end position="31"/>
    </location>
</feature>
<dbReference type="Gene3D" id="3.90.20.20">
    <property type="match status" value="1"/>
</dbReference>
<dbReference type="CDD" id="cd00446">
    <property type="entry name" value="GrpE"/>
    <property type="match status" value="1"/>
</dbReference>
<name>A0A1W2D9N1_9FIRM</name>
<dbReference type="InterPro" id="IPR009012">
    <property type="entry name" value="GrpE_head"/>
</dbReference>
<evidence type="ECO:0000256" key="3">
    <source>
        <dbReference type="ARBA" id="ARBA00011738"/>
    </source>
</evidence>
<comment type="subcellular location">
    <subcellularLocation>
        <location evidence="1 10">Cytoplasm</location>
    </subcellularLocation>
</comment>
<evidence type="ECO:0000256" key="9">
    <source>
        <dbReference type="ARBA" id="ARBA00076414"/>
    </source>
</evidence>
<dbReference type="GO" id="GO:0006457">
    <property type="term" value="P:protein folding"/>
    <property type="evidence" value="ECO:0007669"/>
    <property type="project" value="InterPro"/>
</dbReference>
<proteinExistence type="inferred from homology"/>
<dbReference type="FunFam" id="2.30.22.10:FF:000001">
    <property type="entry name" value="Protein GrpE"/>
    <property type="match status" value="1"/>
</dbReference>
<dbReference type="OrthoDB" id="9812586at2"/>
<evidence type="ECO:0000256" key="8">
    <source>
        <dbReference type="ARBA" id="ARBA00072274"/>
    </source>
</evidence>
<feature type="region of interest" description="Disordered" evidence="14">
    <location>
        <begin position="1"/>
        <end position="34"/>
    </location>
</feature>
<evidence type="ECO:0000256" key="13">
    <source>
        <dbReference type="SAM" id="Coils"/>
    </source>
</evidence>
<dbReference type="Pfam" id="PF01025">
    <property type="entry name" value="GrpE"/>
    <property type="match status" value="1"/>
</dbReference>
<dbReference type="GO" id="GO:0005737">
    <property type="term" value="C:cytoplasm"/>
    <property type="evidence" value="ECO:0007669"/>
    <property type="project" value="UniProtKB-SubCell"/>
</dbReference>
<dbReference type="PROSITE" id="PS01071">
    <property type="entry name" value="GRPE"/>
    <property type="match status" value="1"/>
</dbReference>
<evidence type="ECO:0000256" key="5">
    <source>
        <dbReference type="ARBA" id="ARBA00023016"/>
    </source>
</evidence>
<dbReference type="InterPro" id="IPR000740">
    <property type="entry name" value="GrpE"/>
</dbReference>
<dbReference type="Gene3D" id="2.30.22.10">
    <property type="entry name" value="Head domain of nucleotide exchange factor GrpE"/>
    <property type="match status" value="1"/>
</dbReference>
<evidence type="ECO:0000256" key="11">
    <source>
        <dbReference type="RuleBase" id="RU000639"/>
    </source>
</evidence>
<dbReference type="PRINTS" id="PR00773">
    <property type="entry name" value="GRPEPROTEIN"/>
</dbReference>
<dbReference type="RefSeq" id="WP_084576870.1">
    <property type="nucleotide sequence ID" value="NZ_CP155572.1"/>
</dbReference>
<comment type="subunit">
    <text evidence="3 10">Homodimer.</text>
</comment>
<evidence type="ECO:0000256" key="7">
    <source>
        <dbReference type="ARBA" id="ARBA00053401"/>
    </source>
</evidence>
<evidence type="ECO:0000313" key="15">
    <source>
        <dbReference type="EMBL" id="SMC93698.1"/>
    </source>
</evidence>
<keyword evidence="4 10" id="KW-0963">Cytoplasm</keyword>
<organism evidence="15 16">
    <name type="scientific">Sporomusa malonica</name>
    <dbReference type="NCBI Taxonomy" id="112901"/>
    <lineage>
        <taxon>Bacteria</taxon>
        <taxon>Bacillati</taxon>
        <taxon>Bacillota</taxon>
        <taxon>Negativicutes</taxon>
        <taxon>Selenomonadales</taxon>
        <taxon>Sporomusaceae</taxon>
        <taxon>Sporomusa</taxon>
    </lineage>
</organism>
<dbReference type="AlphaFoldDB" id="A0A1W2D9N1"/>
<evidence type="ECO:0000256" key="4">
    <source>
        <dbReference type="ARBA" id="ARBA00022490"/>
    </source>
</evidence>
<comment type="similarity">
    <text evidence="2 10 12">Belongs to the GrpE family.</text>
</comment>
<evidence type="ECO:0000256" key="6">
    <source>
        <dbReference type="ARBA" id="ARBA00023186"/>
    </source>
</evidence>
<dbReference type="InterPro" id="IPR013805">
    <property type="entry name" value="GrpE_CC"/>
</dbReference>
<dbReference type="STRING" id="112901.SAMN04488500_11438"/>
<evidence type="ECO:0000256" key="14">
    <source>
        <dbReference type="SAM" id="MobiDB-lite"/>
    </source>
</evidence>
<dbReference type="GO" id="GO:0051082">
    <property type="term" value="F:unfolded protein binding"/>
    <property type="evidence" value="ECO:0007669"/>
    <property type="project" value="TreeGrafter"/>
</dbReference>
<evidence type="ECO:0000313" key="16">
    <source>
        <dbReference type="Proteomes" id="UP000192738"/>
    </source>
</evidence>
<evidence type="ECO:0000256" key="2">
    <source>
        <dbReference type="ARBA" id="ARBA00009054"/>
    </source>
</evidence>
<dbReference type="GO" id="GO:0051087">
    <property type="term" value="F:protein-folding chaperone binding"/>
    <property type="evidence" value="ECO:0007669"/>
    <property type="project" value="InterPro"/>
</dbReference>
<dbReference type="Proteomes" id="UP000192738">
    <property type="component" value="Unassembled WGS sequence"/>
</dbReference>
<dbReference type="PANTHER" id="PTHR21237">
    <property type="entry name" value="GRPE PROTEIN"/>
    <property type="match status" value="1"/>
</dbReference>
<evidence type="ECO:0000256" key="1">
    <source>
        <dbReference type="ARBA" id="ARBA00004496"/>
    </source>
</evidence>
<keyword evidence="16" id="KW-1185">Reference proteome</keyword>
<dbReference type="GO" id="GO:0042803">
    <property type="term" value="F:protein homodimerization activity"/>
    <property type="evidence" value="ECO:0007669"/>
    <property type="project" value="InterPro"/>
</dbReference>
<dbReference type="HAMAP" id="MF_01151">
    <property type="entry name" value="GrpE"/>
    <property type="match status" value="1"/>
</dbReference>
<comment type="function">
    <text evidence="7 10 11">Participates actively in the response to hyperosmotic and heat shock by preventing the aggregation of stress-denatured proteins, in association with DnaK and GrpE. It is the nucleotide exchange factor for DnaK and may function as a thermosensor. Unfolded proteins bind initially to DnaJ; upon interaction with the DnaJ-bound protein, DnaK hydrolyzes its bound ATP, resulting in the formation of a stable complex. GrpE releases ADP from DnaK; ATP binding to DnaK triggers the release of the substrate protein, thus completing the reaction cycle. Several rounds of ATP-dependent interactions between DnaJ, DnaK and GrpE are required for fully efficient folding.</text>
</comment>
<keyword evidence="5 10" id="KW-0346">Stress response</keyword>